<reference evidence="10 11" key="1">
    <citation type="journal article" date="2016" name="Nat. Commun.">
        <title>Thousands of microbial genomes shed light on interconnected biogeochemical processes in an aquifer system.</title>
        <authorList>
            <person name="Anantharaman K."/>
            <person name="Brown C.T."/>
            <person name="Hug L.A."/>
            <person name="Sharon I."/>
            <person name="Castelle C.J."/>
            <person name="Probst A.J."/>
            <person name="Thomas B.C."/>
            <person name="Singh A."/>
            <person name="Wilkins M.J."/>
            <person name="Karaoz U."/>
            <person name="Brodie E.L."/>
            <person name="Williams K.H."/>
            <person name="Hubbard S.S."/>
            <person name="Banfield J.F."/>
        </authorList>
    </citation>
    <scope>NUCLEOTIDE SEQUENCE [LARGE SCALE GENOMIC DNA]</scope>
</reference>
<evidence type="ECO:0000256" key="3">
    <source>
        <dbReference type="ARBA" id="ARBA00022676"/>
    </source>
</evidence>
<evidence type="ECO:0000256" key="1">
    <source>
        <dbReference type="ARBA" id="ARBA00004651"/>
    </source>
</evidence>
<sequence length="503" mass="59325">MQKFITNPITIILAIIILATVLRLVAVFNFGTYMFDDMFSVHFTSKPVPEMFYFLKDEVHPPIFYLLLNFWVKIFNGNEITNRILPLIFNIACIPLVYFLGKKILNKWIGILASLFFALSYFQIFTSAEIRMYSLMTFLGLASLSLFWLIVVEKKKGFWLLYTLINILTLLTHLGGLFALLTQWLWFFILLCKKQIDSETARRFLIAQVSILAVWSIWLIPFFLPKLIPIITKGWYFKIRIINRSAAIGLFDNFFLLLENSVFRFIVGVIIFSAPFMILLWNDKKLSEKMPAKINPNWFLLTWALPAYLVSVITRINFTRIYLIAYVGFYLIVAYFLYILFKNLKKTFWIIFIILIAISGWNLIKNVPQSFSAWNKTNDWLMANEKPGDKIIIYRYANQLQFENYYTGRSDYEGVYPIDDKKTLEQRIVENNWQHIVTEENINYLEKATDNYDRIIVIHETPPPDIYWKSIIHYWLEKNGWSVIEVYQPGSFLGPKVVIYSQN</sequence>
<feature type="transmembrane region" description="Helical" evidence="8">
    <location>
        <begin position="12"/>
        <end position="31"/>
    </location>
</feature>
<gene>
    <name evidence="10" type="ORF">A3J62_02735</name>
</gene>
<feature type="transmembrane region" description="Helical" evidence="8">
    <location>
        <begin position="262"/>
        <end position="282"/>
    </location>
</feature>
<evidence type="ECO:0000256" key="2">
    <source>
        <dbReference type="ARBA" id="ARBA00022475"/>
    </source>
</evidence>
<dbReference type="GO" id="GO:0005886">
    <property type="term" value="C:plasma membrane"/>
    <property type="evidence" value="ECO:0007669"/>
    <property type="project" value="UniProtKB-SubCell"/>
</dbReference>
<keyword evidence="6 8" id="KW-1133">Transmembrane helix</keyword>
<dbReference type="Pfam" id="PF13231">
    <property type="entry name" value="PMT_2"/>
    <property type="match status" value="1"/>
</dbReference>
<keyword evidence="2" id="KW-1003">Cell membrane</keyword>
<dbReference type="Proteomes" id="UP000178747">
    <property type="component" value="Unassembled WGS sequence"/>
</dbReference>
<feature type="transmembrane region" description="Helical" evidence="8">
    <location>
        <begin position="164"/>
        <end position="192"/>
    </location>
</feature>
<feature type="transmembrane region" description="Helical" evidence="8">
    <location>
        <begin position="84"/>
        <end position="101"/>
    </location>
</feature>
<accession>A0A1G1Y6E7</accession>
<name>A0A1G1Y6E7_9BACT</name>
<evidence type="ECO:0000256" key="5">
    <source>
        <dbReference type="ARBA" id="ARBA00022692"/>
    </source>
</evidence>
<evidence type="ECO:0000256" key="4">
    <source>
        <dbReference type="ARBA" id="ARBA00022679"/>
    </source>
</evidence>
<dbReference type="GO" id="GO:0009103">
    <property type="term" value="P:lipopolysaccharide biosynthetic process"/>
    <property type="evidence" value="ECO:0007669"/>
    <property type="project" value="UniProtKB-ARBA"/>
</dbReference>
<organism evidence="10 11">
    <name type="scientific">Candidatus Buchananbacteria bacterium RIFCSPHIGHO2_02_FULL_38_8</name>
    <dbReference type="NCBI Taxonomy" id="1797538"/>
    <lineage>
        <taxon>Bacteria</taxon>
        <taxon>Candidatus Buchananiibacteriota</taxon>
    </lineage>
</organism>
<comment type="subcellular location">
    <subcellularLocation>
        <location evidence="1">Cell membrane</location>
        <topology evidence="1">Multi-pass membrane protein</topology>
    </subcellularLocation>
</comment>
<dbReference type="GO" id="GO:0016763">
    <property type="term" value="F:pentosyltransferase activity"/>
    <property type="evidence" value="ECO:0007669"/>
    <property type="project" value="TreeGrafter"/>
</dbReference>
<feature type="transmembrane region" description="Helical" evidence="8">
    <location>
        <begin position="132"/>
        <end position="152"/>
    </location>
</feature>
<evidence type="ECO:0000256" key="7">
    <source>
        <dbReference type="ARBA" id="ARBA00023136"/>
    </source>
</evidence>
<evidence type="ECO:0000256" key="8">
    <source>
        <dbReference type="SAM" id="Phobius"/>
    </source>
</evidence>
<feature type="transmembrane region" description="Helical" evidence="8">
    <location>
        <begin position="294"/>
        <end position="314"/>
    </location>
</feature>
<dbReference type="EMBL" id="MHIH01000007">
    <property type="protein sequence ID" value="OGY47913.1"/>
    <property type="molecule type" value="Genomic_DNA"/>
</dbReference>
<dbReference type="InterPro" id="IPR038731">
    <property type="entry name" value="RgtA/B/C-like"/>
</dbReference>
<proteinExistence type="predicted"/>
<keyword evidence="3" id="KW-0328">Glycosyltransferase</keyword>
<keyword evidence="7 8" id="KW-0472">Membrane</keyword>
<feature type="transmembrane region" description="Helical" evidence="8">
    <location>
        <begin position="204"/>
        <end position="224"/>
    </location>
</feature>
<dbReference type="AlphaFoldDB" id="A0A1G1Y6E7"/>
<dbReference type="InterPro" id="IPR050297">
    <property type="entry name" value="LipidA_mod_glycosyltrf_83"/>
</dbReference>
<evidence type="ECO:0000313" key="10">
    <source>
        <dbReference type="EMBL" id="OGY47913.1"/>
    </source>
</evidence>
<keyword evidence="5 8" id="KW-0812">Transmembrane</keyword>
<comment type="caution">
    <text evidence="10">The sequence shown here is derived from an EMBL/GenBank/DDBJ whole genome shotgun (WGS) entry which is preliminary data.</text>
</comment>
<keyword evidence="4" id="KW-0808">Transferase</keyword>
<evidence type="ECO:0000256" key="6">
    <source>
        <dbReference type="ARBA" id="ARBA00022989"/>
    </source>
</evidence>
<protein>
    <recommendedName>
        <fullName evidence="9">Glycosyltransferase RgtA/B/C/D-like domain-containing protein</fullName>
    </recommendedName>
</protein>
<dbReference type="PANTHER" id="PTHR33908:SF11">
    <property type="entry name" value="MEMBRANE PROTEIN"/>
    <property type="match status" value="1"/>
</dbReference>
<feature type="domain" description="Glycosyltransferase RgtA/B/C/D-like" evidence="9">
    <location>
        <begin position="60"/>
        <end position="185"/>
    </location>
</feature>
<feature type="transmembrane region" description="Helical" evidence="8">
    <location>
        <begin position="320"/>
        <end position="341"/>
    </location>
</feature>
<evidence type="ECO:0000259" key="9">
    <source>
        <dbReference type="Pfam" id="PF13231"/>
    </source>
</evidence>
<feature type="transmembrane region" description="Helical" evidence="8">
    <location>
        <begin position="348"/>
        <end position="364"/>
    </location>
</feature>
<feature type="transmembrane region" description="Helical" evidence="8">
    <location>
        <begin position="107"/>
        <end position="125"/>
    </location>
</feature>
<dbReference type="PANTHER" id="PTHR33908">
    <property type="entry name" value="MANNOSYLTRANSFERASE YKCB-RELATED"/>
    <property type="match status" value="1"/>
</dbReference>
<evidence type="ECO:0000313" key="11">
    <source>
        <dbReference type="Proteomes" id="UP000178747"/>
    </source>
</evidence>